<feature type="compositionally biased region" description="Polar residues" evidence="2">
    <location>
        <begin position="374"/>
        <end position="401"/>
    </location>
</feature>
<feature type="region of interest" description="Disordered" evidence="2">
    <location>
        <begin position="503"/>
        <end position="661"/>
    </location>
</feature>
<name>A0A397C6G4_APHAT</name>
<reference evidence="5 6" key="1">
    <citation type="submission" date="2018-08" db="EMBL/GenBank/DDBJ databases">
        <title>Aphanomyces genome sequencing and annotation.</title>
        <authorList>
            <person name="Minardi D."/>
            <person name="Oidtmann B."/>
            <person name="Van Der Giezen M."/>
            <person name="Studholme D.J."/>
        </authorList>
    </citation>
    <scope>NUCLEOTIDE SEQUENCE [LARGE SCALE GENOMIC DNA]</scope>
    <source>
        <strain evidence="5 6">SA</strain>
    </source>
</reference>
<gene>
    <name evidence="5" type="ORF">DYB38_001940</name>
</gene>
<feature type="compositionally biased region" description="Low complexity" evidence="2">
    <location>
        <begin position="734"/>
        <end position="755"/>
    </location>
</feature>
<evidence type="ECO:0000313" key="6">
    <source>
        <dbReference type="Proteomes" id="UP000265716"/>
    </source>
</evidence>
<feature type="compositionally biased region" description="Polar residues" evidence="2">
    <location>
        <begin position="510"/>
        <end position="538"/>
    </location>
</feature>
<feature type="region of interest" description="Disordered" evidence="2">
    <location>
        <begin position="1"/>
        <end position="59"/>
    </location>
</feature>
<evidence type="ECO:0000256" key="2">
    <source>
        <dbReference type="SAM" id="MobiDB-lite"/>
    </source>
</evidence>
<evidence type="ECO:0000259" key="3">
    <source>
        <dbReference type="PROSITE" id="PS50031"/>
    </source>
</evidence>
<feature type="domain" description="EH" evidence="3">
    <location>
        <begin position="63"/>
        <end position="140"/>
    </location>
</feature>
<feature type="region of interest" description="Disordered" evidence="2">
    <location>
        <begin position="266"/>
        <end position="485"/>
    </location>
</feature>
<keyword evidence="1" id="KW-0106">Calcium</keyword>
<dbReference type="CDD" id="cd00052">
    <property type="entry name" value="EH"/>
    <property type="match status" value="2"/>
</dbReference>
<feature type="compositionally biased region" description="Polar residues" evidence="2">
    <location>
        <begin position="267"/>
        <end position="276"/>
    </location>
</feature>
<dbReference type="VEuPathDB" id="FungiDB:H257_10388"/>
<dbReference type="Gene3D" id="1.10.238.10">
    <property type="entry name" value="EF-hand"/>
    <property type="match status" value="2"/>
</dbReference>
<dbReference type="InterPro" id="IPR000261">
    <property type="entry name" value="EH_dom"/>
</dbReference>
<dbReference type="VEuPathDB" id="FungiDB:H257_01826"/>
<dbReference type="PANTHER" id="PTHR11216">
    <property type="entry name" value="EH DOMAIN"/>
    <property type="match status" value="1"/>
</dbReference>
<dbReference type="PANTHER" id="PTHR11216:SF174">
    <property type="entry name" value="GH06923P"/>
    <property type="match status" value="1"/>
</dbReference>
<dbReference type="GO" id="GO:0005886">
    <property type="term" value="C:plasma membrane"/>
    <property type="evidence" value="ECO:0007669"/>
    <property type="project" value="TreeGrafter"/>
</dbReference>
<feature type="region of interest" description="Disordered" evidence="2">
    <location>
        <begin position="675"/>
        <end position="772"/>
    </location>
</feature>
<dbReference type="GO" id="GO:0016197">
    <property type="term" value="P:endosomal transport"/>
    <property type="evidence" value="ECO:0007669"/>
    <property type="project" value="TreeGrafter"/>
</dbReference>
<feature type="compositionally biased region" description="Polar residues" evidence="2">
    <location>
        <begin position="26"/>
        <end position="50"/>
    </location>
</feature>
<feature type="compositionally biased region" description="Low complexity" evidence="2">
    <location>
        <begin position="938"/>
        <end position="962"/>
    </location>
</feature>
<feature type="compositionally biased region" description="Polar residues" evidence="2">
    <location>
        <begin position="695"/>
        <end position="710"/>
    </location>
</feature>
<organism evidence="5 6">
    <name type="scientific">Aphanomyces astaci</name>
    <name type="common">Crayfish plague agent</name>
    <dbReference type="NCBI Taxonomy" id="112090"/>
    <lineage>
        <taxon>Eukaryota</taxon>
        <taxon>Sar</taxon>
        <taxon>Stramenopiles</taxon>
        <taxon>Oomycota</taxon>
        <taxon>Saprolegniomycetes</taxon>
        <taxon>Saprolegniales</taxon>
        <taxon>Verrucalvaceae</taxon>
        <taxon>Aphanomyces</taxon>
    </lineage>
</organism>
<feature type="compositionally biased region" description="Polar residues" evidence="2">
    <location>
        <begin position="344"/>
        <end position="362"/>
    </location>
</feature>
<feature type="compositionally biased region" description="Low complexity" evidence="2">
    <location>
        <begin position="539"/>
        <end position="558"/>
    </location>
</feature>
<protein>
    <submittedName>
        <fullName evidence="5">Uncharacterized protein</fullName>
    </submittedName>
</protein>
<feature type="compositionally biased region" description="Polar residues" evidence="2">
    <location>
        <begin position="471"/>
        <end position="485"/>
    </location>
</feature>
<dbReference type="SUPFAM" id="SSF47473">
    <property type="entry name" value="EF-hand"/>
    <property type="match status" value="2"/>
</dbReference>
<proteinExistence type="predicted"/>
<dbReference type="EMBL" id="QUTC01012284">
    <property type="protein sequence ID" value="RHY37152.1"/>
    <property type="molecule type" value="Genomic_DNA"/>
</dbReference>
<dbReference type="GO" id="GO:0005509">
    <property type="term" value="F:calcium ion binding"/>
    <property type="evidence" value="ECO:0007669"/>
    <property type="project" value="InterPro"/>
</dbReference>
<dbReference type="InterPro" id="IPR011992">
    <property type="entry name" value="EF-hand-dom_pair"/>
</dbReference>
<accession>A0A397C6G4</accession>
<feature type="compositionally biased region" description="Low complexity" evidence="2">
    <location>
        <begin position="315"/>
        <end position="328"/>
    </location>
</feature>
<feature type="compositionally biased region" description="Polar residues" evidence="2">
    <location>
        <begin position="1"/>
        <end position="12"/>
    </location>
</feature>
<dbReference type="PROSITE" id="PS00018">
    <property type="entry name" value="EF_HAND_1"/>
    <property type="match status" value="1"/>
</dbReference>
<feature type="region of interest" description="Disordered" evidence="2">
    <location>
        <begin position="933"/>
        <end position="962"/>
    </location>
</feature>
<evidence type="ECO:0000256" key="1">
    <source>
        <dbReference type="ARBA" id="ARBA00022837"/>
    </source>
</evidence>
<evidence type="ECO:0000259" key="4">
    <source>
        <dbReference type="PROSITE" id="PS50222"/>
    </source>
</evidence>
<dbReference type="Proteomes" id="UP000265716">
    <property type="component" value="Unassembled WGS sequence"/>
</dbReference>
<comment type="caution">
    <text evidence="5">The sequence shown here is derived from an EMBL/GenBank/DDBJ whole genome shotgun (WGS) entry which is preliminary data.</text>
</comment>
<dbReference type="GO" id="GO:0005737">
    <property type="term" value="C:cytoplasm"/>
    <property type="evidence" value="ECO:0007669"/>
    <property type="project" value="TreeGrafter"/>
</dbReference>
<dbReference type="PROSITE" id="PS50222">
    <property type="entry name" value="EF_HAND_2"/>
    <property type="match status" value="1"/>
</dbReference>
<dbReference type="InterPro" id="IPR018247">
    <property type="entry name" value="EF_Hand_1_Ca_BS"/>
</dbReference>
<feature type="compositionally biased region" description="Polar residues" evidence="2">
    <location>
        <begin position="602"/>
        <end position="615"/>
    </location>
</feature>
<feature type="domain" description="EF-hand" evidence="4">
    <location>
        <begin position="178"/>
        <end position="213"/>
    </location>
</feature>
<dbReference type="AlphaFoldDB" id="A0A397C6G4"/>
<dbReference type="PROSITE" id="PS50031">
    <property type="entry name" value="EH"/>
    <property type="match status" value="2"/>
</dbReference>
<dbReference type="SMART" id="SM00027">
    <property type="entry name" value="EH"/>
    <property type="match status" value="2"/>
</dbReference>
<feature type="compositionally biased region" description="Polar residues" evidence="2">
    <location>
        <begin position="417"/>
        <end position="429"/>
    </location>
</feature>
<feature type="compositionally biased region" description="Polar residues" evidence="2">
    <location>
        <begin position="448"/>
        <end position="457"/>
    </location>
</feature>
<dbReference type="Pfam" id="PF12763">
    <property type="entry name" value="EH"/>
    <property type="match status" value="2"/>
</dbReference>
<dbReference type="InterPro" id="IPR002048">
    <property type="entry name" value="EF_hand_dom"/>
</dbReference>
<dbReference type="GO" id="GO:0006897">
    <property type="term" value="P:endocytosis"/>
    <property type="evidence" value="ECO:0007669"/>
    <property type="project" value="TreeGrafter"/>
</dbReference>
<sequence length="962" mass="98808">MQQNNFGSTNRYGSGAQQQQQGGGNFQSYRGMNQGAPSQGGQFNVGQQGPPQGIVWTPPSPQEKHYYDMLFQIADDERTGAIGGRSAVMFFTKSGLDKSILREVWTIADSRQTSFLLLKDFYVAMRLIALAQQGHPVNLPHFYELASSPFALARLEGVPPPQQQQQQPPASTYAVTSDEKTKYQGIFAQYDTDHDGFLLGQDAAALFQMSGMDRNDLRTVWTLADRSSDGRLDLTEFYIAMHLIVCVTKRGLPLPQTLPLELEQSLRSTGSFSQPASGHLQPTQPPQPPAPVQGMSAFDDLDGGSPAAADVGPQAPSSFGGFGASSPAQDLNAPFATPAASDFGSRSRQASFGAQPSVSASSAVDDFGKHEATRTNSFGLPTTPQSAPSLLTSGFGSQSGLNAFGSPISAPPDTVPSPATSGFGNTPSSPGDFGDFGLSAPVAPQASGFGSNPSQPSGGFGGFDSPVRAPLSTSDPVTSGFGSNKQVHSGSFGEFGLSASTPAVKAPSPSALNTLPTSNADLASPAQFGSNKAPSSTLPPSGFGSFPEPPSSVSSGFGDFPSPTNTSAFGDFCGATSSAPEGFGSPNPPATTDFGGFGASATGLSTSGFGSNKSPPSDFGVFSLPPPPSASTIPTSTTFGSSKSNPIVVEAPSGFGSNKSTGFGEFDVAPVVVASQPSSGFGNNSVSSGFADFPSPTNSSGFGDFTSSSAPPAPSLDVGSKQPSTFGSTKPAEFTDFTVTSTATTPTTTTPVDSSQPPPQSSSFGTLGRRDSGAIPLTLGTSAYAPASTSGFDGFPSPISTTTFEGFGLTPSTSVGDPPSALSAGFEAFSSSGPVSSLEGGGSDNHGEATARDLDAANASLLRSLTELAVSQKHVVQVTHIQHLATNLLRLTAQRDQHRAAQSTDPTVSLAIQRLIDDERAFISTTSAVLQELEQKKPPSSSLSRQPSASSATTSAFDAFEF</sequence>
<evidence type="ECO:0000313" key="5">
    <source>
        <dbReference type="EMBL" id="RHY37152.1"/>
    </source>
</evidence>
<feature type="compositionally biased region" description="Low complexity" evidence="2">
    <location>
        <begin position="675"/>
        <end position="690"/>
    </location>
</feature>
<feature type="domain" description="EH" evidence="3">
    <location>
        <begin position="179"/>
        <end position="269"/>
    </location>
</feature>